<evidence type="ECO:0000313" key="2">
    <source>
        <dbReference type="Proteomes" id="UP000000644"/>
    </source>
</evidence>
<gene>
    <name evidence="1" type="ordered locus">Pnap_2038</name>
</gene>
<evidence type="ECO:0000313" key="1">
    <source>
        <dbReference type="EMBL" id="ABM37347.1"/>
    </source>
</evidence>
<dbReference type="EMBL" id="CP000529">
    <property type="protein sequence ID" value="ABM37347.1"/>
    <property type="molecule type" value="Genomic_DNA"/>
</dbReference>
<dbReference type="HOGENOM" id="CLU_104194_4_1_4"/>
<dbReference type="KEGG" id="pna:Pnap_2038"/>
<keyword evidence="2" id="KW-1185">Reference proteome</keyword>
<dbReference type="SUPFAM" id="SSF53146">
    <property type="entry name" value="Nitrogenase accessory factor-like"/>
    <property type="match status" value="1"/>
</dbReference>
<dbReference type="Gene3D" id="3.30.420.130">
    <property type="entry name" value="Dinitrogenase iron-molybdenum cofactor biosynthesis domain"/>
    <property type="match status" value="1"/>
</dbReference>
<organism evidence="1 2">
    <name type="scientific">Polaromonas naphthalenivorans (strain CJ2)</name>
    <dbReference type="NCBI Taxonomy" id="365044"/>
    <lineage>
        <taxon>Bacteria</taxon>
        <taxon>Pseudomonadati</taxon>
        <taxon>Pseudomonadota</taxon>
        <taxon>Betaproteobacteria</taxon>
        <taxon>Burkholderiales</taxon>
        <taxon>Comamonadaceae</taxon>
        <taxon>Polaromonas</taxon>
    </lineage>
</organism>
<dbReference type="Proteomes" id="UP000000644">
    <property type="component" value="Chromosome"/>
</dbReference>
<accession>A1VNW9</accession>
<name>A1VNW9_POLNA</name>
<protein>
    <recommendedName>
        <fullName evidence="3">Dinitrogenase iron-molybdenum cofactor biosynthesis domain-containing protein</fullName>
    </recommendedName>
</protein>
<sequence length="143" mass="15946">MAWLVKTPPSYEPHSMKIAIATKDHWTQVSGHAGQSRDWLVFDCLPGQPLPEPLRIQLSKEQLPHHFQDDGPHPLHGIEVMVAASAGDGFIRHMEKWNAQVLLTGETEPLAALAKILAGEALPDTRFDVTTSLCKLRDLFSRH</sequence>
<dbReference type="STRING" id="365044.Pnap_2038"/>
<proteinExistence type="predicted"/>
<reference evidence="2" key="1">
    <citation type="journal article" date="2009" name="Environ. Microbiol.">
        <title>The genome of Polaromonas naphthalenivorans strain CJ2, isolated from coal tar-contaminated sediment, reveals physiological and metabolic versatility and evolution through extensive horizontal gene transfer.</title>
        <authorList>
            <person name="Yagi J.M."/>
            <person name="Sims D."/>
            <person name="Brettin T."/>
            <person name="Bruce D."/>
            <person name="Madsen E.L."/>
        </authorList>
    </citation>
    <scope>NUCLEOTIDE SEQUENCE [LARGE SCALE GENOMIC DNA]</scope>
    <source>
        <strain evidence="2">CJ2</strain>
    </source>
</reference>
<dbReference type="AlphaFoldDB" id="A1VNW9"/>
<dbReference type="eggNOG" id="COG1433">
    <property type="taxonomic scope" value="Bacteria"/>
</dbReference>
<dbReference type="InterPro" id="IPR036105">
    <property type="entry name" value="DiNase_FeMo-co_biosyn_sf"/>
</dbReference>
<evidence type="ECO:0008006" key="3">
    <source>
        <dbReference type="Google" id="ProtNLM"/>
    </source>
</evidence>